<reference evidence="2" key="1">
    <citation type="submission" date="2016-10" db="EMBL/GenBank/DDBJ databases">
        <authorList>
            <person name="Varghese N."/>
            <person name="Submissions S."/>
        </authorList>
    </citation>
    <scope>NUCLEOTIDE SEQUENCE [LARGE SCALE GENOMIC DNA]</scope>
    <source>
        <strain evidence="2">S6-262</strain>
    </source>
</reference>
<keyword evidence="2" id="KW-1185">Reference proteome</keyword>
<dbReference type="STRING" id="1166340.SAMN05192583_2192"/>
<evidence type="ECO:0000313" key="2">
    <source>
        <dbReference type="Proteomes" id="UP000199206"/>
    </source>
</evidence>
<accession>A0A1H8EK15</accession>
<dbReference type="AlphaFoldDB" id="A0A1H8EK15"/>
<sequence>MIETGRQLVEAVRAAAATHNQTWEALVPDPFTINLAAEADEEQAYAAMTRAKAALRDHICEVYGISARELSSLALS</sequence>
<dbReference type="OrthoDB" id="7575262at2"/>
<gene>
    <name evidence="1" type="ORF">SAMN05192583_2192</name>
</gene>
<dbReference type="RefSeq" id="WP_093665750.1">
    <property type="nucleotide sequence ID" value="NZ_FOCF01000005.1"/>
</dbReference>
<organism evidence="1 2">
    <name type="scientific">Sphingomonas gellani</name>
    <dbReference type="NCBI Taxonomy" id="1166340"/>
    <lineage>
        <taxon>Bacteria</taxon>
        <taxon>Pseudomonadati</taxon>
        <taxon>Pseudomonadota</taxon>
        <taxon>Alphaproteobacteria</taxon>
        <taxon>Sphingomonadales</taxon>
        <taxon>Sphingomonadaceae</taxon>
        <taxon>Sphingomonas</taxon>
    </lineage>
</organism>
<dbReference type="Proteomes" id="UP000199206">
    <property type="component" value="Unassembled WGS sequence"/>
</dbReference>
<proteinExistence type="predicted"/>
<protein>
    <submittedName>
        <fullName evidence="1">Uncharacterized protein</fullName>
    </submittedName>
</protein>
<dbReference type="EMBL" id="FOCF01000005">
    <property type="protein sequence ID" value="SEN19207.1"/>
    <property type="molecule type" value="Genomic_DNA"/>
</dbReference>
<name>A0A1H8EK15_9SPHN</name>
<evidence type="ECO:0000313" key="1">
    <source>
        <dbReference type="EMBL" id="SEN19207.1"/>
    </source>
</evidence>